<evidence type="ECO:0008006" key="4">
    <source>
        <dbReference type="Google" id="ProtNLM"/>
    </source>
</evidence>
<dbReference type="RefSeq" id="WP_109604051.1">
    <property type="nucleotide sequence ID" value="NZ_QGGI01000003.1"/>
</dbReference>
<protein>
    <recommendedName>
        <fullName evidence="4">DUF3352 domain-containing protein</fullName>
    </recommendedName>
</protein>
<gene>
    <name evidence="2" type="ORF">C7380_103113</name>
</gene>
<dbReference type="AlphaFoldDB" id="A0AA45C8B8"/>
<feature type="chain" id="PRO_5041236236" description="DUF3352 domain-containing protein" evidence="1">
    <location>
        <begin position="20"/>
        <end position="425"/>
    </location>
</feature>
<dbReference type="Proteomes" id="UP000245921">
    <property type="component" value="Unassembled WGS sequence"/>
</dbReference>
<dbReference type="EMBL" id="QGGI01000003">
    <property type="protein sequence ID" value="PWJ95934.1"/>
    <property type="molecule type" value="Genomic_DNA"/>
</dbReference>
<evidence type="ECO:0000256" key="1">
    <source>
        <dbReference type="SAM" id="SignalP"/>
    </source>
</evidence>
<name>A0AA45C8B8_9BACT</name>
<organism evidence="2 3">
    <name type="scientific">Oceanotoga teriensis</name>
    <dbReference type="NCBI Taxonomy" id="515440"/>
    <lineage>
        <taxon>Bacteria</taxon>
        <taxon>Thermotogati</taxon>
        <taxon>Thermotogota</taxon>
        <taxon>Thermotogae</taxon>
        <taxon>Petrotogales</taxon>
        <taxon>Petrotogaceae</taxon>
        <taxon>Oceanotoga</taxon>
    </lineage>
</organism>
<sequence>MKKFSMFLLIISFFVISFSSVTDFIPNDSKATFYIKNLSNTYESLKTVPTVGSFLSDPINAEMYVSNFVESFLASMGIEPKDFFESLKTDMAIFIQEPEENTYIFGIIFGELKNPNKFYDSVSKIIEPLSESGISFNPIYKEISGKKYLIMVQDKSIYEDSKKGDIKFYEQYENGIYFNINSSDLKNTGFAYIKDNYLIGTSTGNLNEDSVNQKYLKDVSDYNFLGTAFLASGFLPKDINSIKEIISIVAEPSIVENILKSSNGFEVNSNIDINIEENIKISNTSYVKIDTSTQLKNIEPIMKENKLKYNYLDENHMEFEIKIDENISNTEMKALKYNMWKKSDNIFISEDNEENLNKKLQNSIKLSENKTYEELSKKIGTANLVLAFVDFSKFFEKFGASENFGFLLNVNYLGNGAMKADFVLK</sequence>
<keyword evidence="3" id="KW-1185">Reference proteome</keyword>
<accession>A0AA45C8B8</accession>
<evidence type="ECO:0000313" key="3">
    <source>
        <dbReference type="Proteomes" id="UP000245921"/>
    </source>
</evidence>
<feature type="signal peptide" evidence="1">
    <location>
        <begin position="1"/>
        <end position="19"/>
    </location>
</feature>
<comment type="caution">
    <text evidence="2">The sequence shown here is derived from an EMBL/GenBank/DDBJ whole genome shotgun (WGS) entry which is preliminary data.</text>
</comment>
<proteinExistence type="predicted"/>
<evidence type="ECO:0000313" key="2">
    <source>
        <dbReference type="EMBL" id="PWJ95934.1"/>
    </source>
</evidence>
<keyword evidence="1" id="KW-0732">Signal</keyword>
<reference evidence="2 3" key="1">
    <citation type="submission" date="2018-05" db="EMBL/GenBank/DDBJ databases">
        <title>Genomic Encyclopedia of Type Strains, Phase IV (KMG-IV): sequencing the most valuable type-strain genomes for metagenomic binning, comparative biology and taxonomic classification.</title>
        <authorList>
            <person name="Goeker M."/>
        </authorList>
    </citation>
    <scope>NUCLEOTIDE SEQUENCE [LARGE SCALE GENOMIC DNA]</scope>
    <source>
        <strain evidence="2 3">DSM 24906</strain>
    </source>
</reference>